<reference evidence="1 2" key="1">
    <citation type="journal article" date="2019" name="Int. J. Syst. Evol. Microbiol.">
        <title>The Global Catalogue of Microorganisms (GCM) 10K type strain sequencing project: providing services to taxonomists for standard genome sequencing and annotation.</title>
        <authorList>
            <consortium name="The Broad Institute Genomics Platform"/>
            <consortium name="The Broad Institute Genome Sequencing Center for Infectious Disease"/>
            <person name="Wu L."/>
            <person name="Ma J."/>
        </authorList>
    </citation>
    <scope>NUCLEOTIDE SEQUENCE [LARGE SCALE GENOMIC DNA]</scope>
    <source>
        <strain evidence="1 2">JCM 6921</strain>
    </source>
</reference>
<gene>
    <name evidence="1" type="ORF">GCM10010420_32080</name>
</gene>
<protein>
    <submittedName>
        <fullName evidence="1">Nitroreductase family deazaflavin-dependent oxidoreductase</fullName>
    </submittedName>
</protein>
<keyword evidence="2" id="KW-1185">Reference proteome</keyword>
<evidence type="ECO:0000313" key="2">
    <source>
        <dbReference type="Proteomes" id="UP001500058"/>
    </source>
</evidence>
<dbReference type="EMBL" id="BAAATJ010000014">
    <property type="protein sequence ID" value="GAA2402526.1"/>
    <property type="molecule type" value="Genomic_DNA"/>
</dbReference>
<sequence>MAAQHGTRHYRKTGVFTGTVVNGAVSRLIRWGIGPAGARTLAVRGRRSGEWRTTPVNPLDFRGERYLVSPRGHTQWARNLRAAGGGELRIGGRTDRFTAVELPDAEKPAVLRAYLKRWRWEVGAFFDGVTPSSTDEELLAIADRHPVFRITPEK</sequence>
<organism evidence="1 2">
    <name type="scientific">Streptomyces glaucosporus</name>
    <dbReference type="NCBI Taxonomy" id="284044"/>
    <lineage>
        <taxon>Bacteria</taxon>
        <taxon>Bacillati</taxon>
        <taxon>Actinomycetota</taxon>
        <taxon>Actinomycetes</taxon>
        <taxon>Kitasatosporales</taxon>
        <taxon>Streptomycetaceae</taxon>
        <taxon>Streptomyces</taxon>
    </lineage>
</organism>
<dbReference type="RefSeq" id="WP_344631706.1">
    <property type="nucleotide sequence ID" value="NZ_BAAATJ010000014.1"/>
</dbReference>
<dbReference type="InterPro" id="IPR004378">
    <property type="entry name" value="F420H2_quin_Rdtase"/>
</dbReference>
<evidence type="ECO:0000313" key="1">
    <source>
        <dbReference type="EMBL" id="GAA2402526.1"/>
    </source>
</evidence>
<dbReference type="Proteomes" id="UP001500058">
    <property type="component" value="Unassembled WGS sequence"/>
</dbReference>
<proteinExistence type="predicted"/>
<dbReference type="Pfam" id="PF04075">
    <property type="entry name" value="F420H2_quin_red"/>
    <property type="match status" value="1"/>
</dbReference>
<dbReference type="NCBIfam" id="TIGR00026">
    <property type="entry name" value="hi_GC_TIGR00026"/>
    <property type="match status" value="1"/>
</dbReference>
<comment type="caution">
    <text evidence="1">The sequence shown here is derived from an EMBL/GenBank/DDBJ whole genome shotgun (WGS) entry which is preliminary data.</text>
</comment>
<accession>A0ABN3IEJ5</accession>
<dbReference type="Gene3D" id="2.30.110.10">
    <property type="entry name" value="Electron Transport, Fmn-binding Protein, Chain A"/>
    <property type="match status" value="1"/>
</dbReference>
<name>A0ABN3IEJ5_9ACTN</name>
<dbReference type="InterPro" id="IPR012349">
    <property type="entry name" value="Split_barrel_FMN-bd"/>
</dbReference>